<gene>
    <name evidence="3" type="ORF">LMG29739_03723</name>
</gene>
<dbReference type="Proteomes" id="UP000494329">
    <property type="component" value="Unassembled WGS sequence"/>
</dbReference>
<proteinExistence type="predicted"/>
<dbReference type="InterPro" id="IPR013217">
    <property type="entry name" value="Methyltransf_12"/>
</dbReference>
<dbReference type="InterPro" id="IPR029063">
    <property type="entry name" value="SAM-dependent_MTases_sf"/>
</dbReference>
<sequence>MHTEAMSRLFTRIRPTRILTRVVVLAVIAYAVLRVLPPAHIRIAAGPVGGSFYQAALDYKRIVERKGYRVDIVPFHNTDEIGARVADRSRHFDIGFVAGDPDGTHGDGLISLGQIQLQPIFLFENRRLAQAHPIHTFADMMGMTVVLPPERSVTNHALASVFTLSGIDRRNTHIEFLPLDQGIALLKQGRCDAGLFILGADSALMADLAKDPDLVMVPLEQQQALAKKLPYLTEVSLPAGIFDVARNVPAQAVPMLASTISVVARDDLPPATTYALLEAMREVHRGSSYVSGAGEFPRYDGLGDQADDRVDDFYRRGTPWIFSHLPPAVASVIDAYLTPLLAFWVLASAMATIVEFERVRRVALMTSARGALWWVRRRTRGGNTLSRPARGAIARLERAMEREDRSIDSMLHELREAMQMRAPAAQAKAGHVAEVEPAPLPQASGRIAHEMRRTYDQYFSNDGYRRRYPRPNAGTLDHLLSNGARTATRILDFGCGNGRYSLALLEHSHAQLTAYDISAASLAEFQRNLAGTALQDRVTLVHDDLAKLGAPASYDLILMLFGVLSHIGARAARIEMLARLRGLLRDDGRLILSVPSVYRRRPWELLKCALARRLRRAAAPQDEAGNIEFTRHVGGHRLTFFYHLYTLNELRTELAAAGFAVREFEAESVLPEWCVTQWNIVRRIDQCIAARIAPALGYGIRVLAVPV</sequence>
<dbReference type="Gene3D" id="3.40.190.10">
    <property type="entry name" value="Periplasmic binding protein-like II"/>
    <property type="match status" value="2"/>
</dbReference>
<keyword evidence="1" id="KW-1133">Transmembrane helix</keyword>
<organism evidence="3 4">
    <name type="scientific">Paraburkholderia solisilvae</name>
    <dbReference type="NCBI Taxonomy" id="624376"/>
    <lineage>
        <taxon>Bacteria</taxon>
        <taxon>Pseudomonadati</taxon>
        <taxon>Pseudomonadota</taxon>
        <taxon>Betaproteobacteria</taxon>
        <taxon>Burkholderiales</taxon>
        <taxon>Burkholderiaceae</taxon>
        <taxon>Paraburkholderia</taxon>
    </lineage>
</organism>
<dbReference type="PANTHER" id="PTHR42941:SF1">
    <property type="entry name" value="SLL1037 PROTEIN"/>
    <property type="match status" value="1"/>
</dbReference>
<keyword evidence="1" id="KW-0472">Membrane</keyword>
<evidence type="ECO:0000313" key="3">
    <source>
        <dbReference type="EMBL" id="CAB3761807.1"/>
    </source>
</evidence>
<feature type="transmembrane region" description="Helical" evidence="1">
    <location>
        <begin position="18"/>
        <end position="36"/>
    </location>
</feature>
<dbReference type="Pfam" id="PF16868">
    <property type="entry name" value="NMT1_3"/>
    <property type="match status" value="1"/>
</dbReference>
<evidence type="ECO:0000256" key="1">
    <source>
        <dbReference type="SAM" id="Phobius"/>
    </source>
</evidence>
<dbReference type="Pfam" id="PF08242">
    <property type="entry name" value="Methyltransf_12"/>
    <property type="match status" value="1"/>
</dbReference>
<feature type="domain" description="Methyltransferase type 12" evidence="2">
    <location>
        <begin position="491"/>
        <end position="590"/>
    </location>
</feature>
<evidence type="ECO:0000313" key="4">
    <source>
        <dbReference type="Proteomes" id="UP000494329"/>
    </source>
</evidence>
<keyword evidence="4" id="KW-1185">Reference proteome</keyword>
<keyword evidence="1" id="KW-0812">Transmembrane</keyword>
<reference evidence="3 4" key="1">
    <citation type="submission" date="2020-04" db="EMBL/GenBank/DDBJ databases">
        <authorList>
            <person name="De Canck E."/>
        </authorList>
    </citation>
    <scope>NUCLEOTIDE SEQUENCE [LARGE SCALE GENOMIC DNA]</scope>
    <source>
        <strain evidence="3 4">LMG 29739</strain>
    </source>
</reference>
<protein>
    <recommendedName>
        <fullName evidence="2">Methyltransferase type 12 domain-containing protein</fullName>
    </recommendedName>
</protein>
<dbReference type="SUPFAM" id="SSF53850">
    <property type="entry name" value="Periplasmic binding protein-like II"/>
    <property type="match status" value="1"/>
</dbReference>
<dbReference type="Gene3D" id="3.40.50.150">
    <property type="entry name" value="Vaccinia Virus protein VP39"/>
    <property type="match status" value="1"/>
</dbReference>
<name>A0A6J5E7D2_9BURK</name>
<dbReference type="AlphaFoldDB" id="A0A6J5E7D2"/>
<dbReference type="PANTHER" id="PTHR42941">
    <property type="entry name" value="SLL1037 PROTEIN"/>
    <property type="match status" value="1"/>
</dbReference>
<evidence type="ECO:0000259" key="2">
    <source>
        <dbReference type="Pfam" id="PF08242"/>
    </source>
</evidence>
<dbReference type="CDD" id="cd02440">
    <property type="entry name" value="AdoMet_MTases"/>
    <property type="match status" value="1"/>
</dbReference>
<dbReference type="InterPro" id="IPR011852">
    <property type="entry name" value="TRAP_TAXI"/>
</dbReference>
<dbReference type="SUPFAM" id="SSF53335">
    <property type="entry name" value="S-adenosyl-L-methionine-dependent methyltransferases"/>
    <property type="match status" value="1"/>
</dbReference>
<accession>A0A6J5E7D2</accession>
<dbReference type="EMBL" id="CADIKF010000029">
    <property type="protein sequence ID" value="CAB3761807.1"/>
    <property type="molecule type" value="Genomic_DNA"/>
</dbReference>